<comment type="similarity">
    <text evidence="1">Belongs to the RBM48 family.</text>
</comment>
<dbReference type="Proteomes" id="UP000837857">
    <property type="component" value="Chromosome 30"/>
</dbReference>
<proteinExistence type="inferred from homology"/>
<evidence type="ECO:0000256" key="3">
    <source>
        <dbReference type="ARBA" id="ARBA00022664"/>
    </source>
</evidence>
<sequence>MQVEGDGNKILLPHHEQLPLCTSRLAYRQGRKLTAVKVYTVASESNHLLVFGVPALNLRQETKALFMKFGKLVKFNISPDHPSEAFTETYHSQYERIQSARVAKRMLDTKNFYGGSLHVCYAPEMESVDETRKKLWQRQKDVLYRLRNLPLTVDKPEEKKDENLFEELPKDKKVVKLDMGQANTISLGKKPKLSKNKRIREALDKFKRFKPCFVDTAIEDANTSSRIETKVGTSIDKEFNNETLVERDPVHYKNIKRKHNDMPVEVIDCTSVDSEVVTNINEHLNYDKFGTEDIREMPKKRANKIVFHINKNS</sequence>
<dbReference type="InterPro" id="IPR035979">
    <property type="entry name" value="RBD_domain_sf"/>
</dbReference>
<dbReference type="CDD" id="cd12442">
    <property type="entry name" value="RRM_RBM48"/>
    <property type="match status" value="1"/>
</dbReference>
<evidence type="ECO:0000256" key="7">
    <source>
        <dbReference type="ARBA" id="ARBA00035004"/>
    </source>
</evidence>
<evidence type="ECO:0000256" key="4">
    <source>
        <dbReference type="ARBA" id="ARBA00022728"/>
    </source>
</evidence>
<protein>
    <recommendedName>
        <fullName evidence="2">RNA-binding protein 48</fullName>
    </recommendedName>
</protein>
<keyword evidence="4" id="KW-0747">Spliceosome</keyword>
<gene>
    <name evidence="8" type="ORF">IPOD504_LOCUS12892</name>
</gene>
<dbReference type="EMBL" id="OW152842">
    <property type="protein sequence ID" value="CAH2064774.1"/>
    <property type="molecule type" value="Genomic_DNA"/>
</dbReference>
<keyword evidence="5" id="KW-0694">RNA-binding</keyword>
<evidence type="ECO:0000256" key="1">
    <source>
        <dbReference type="ARBA" id="ARBA00006938"/>
    </source>
</evidence>
<evidence type="ECO:0000313" key="8">
    <source>
        <dbReference type="EMBL" id="CAH2064774.1"/>
    </source>
</evidence>
<evidence type="ECO:0000256" key="2">
    <source>
        <dbReference type="ARBA" id="ARBA00015189"/>
    </source>
</evidence>
<feature type="non-terminal residue" evidence="8">
    <location>
        <position position="313"/>
    </location>
</feature>
<accession>A0ABN8IS39</accession>
<evidence type="ECO:0000313" key="9">
    <source>
        <dbReference type="Proteomes" id="UP000837857"/>
    </source>
</evidence>
<organism evidence="8 9">
    <name type="scientific">Iphiclides podalirius</name>
    <name type="common">scarce swallowtail</name>
    <dbReference type="NCBI Taxonomy" id="110791"/>
    <lineage>
        <taxon>Eukaryota</taxon>
        <taxon>Metazoa</taxon>
        <taxon>Ecdysozoa</taxon>
        <taxon>Arthropoda</taxon>
        <taxon>Hexapoda</taxon>
        <taxon>Insecta</taxon>
        <taxon>Pterygota</taxon>
        <taxon>Neoptera</taxon>
        <taxon>Endopterygota</taxon>
        <taxon>Lepidoptera</taxon>
        <taxon>Glossata</taxon>
        <taxon>Ditrysia</taxon>
        <taxon>Papilionoidea</taxon>
        <taxon>Papilionidae</taxon>
        <taxon>Papilioninae</taxon>
        <taxon>Iphiclides</taxon>
    </lineage>
</organism>
<dbReference type="InterPro" id="IPR012677">
    <property type="entry name" value="Nucleotide-bd_a/b_plait_sf"/>
</dbReference>
<name>A0ABN8IS39_9NEOP</name>
<keyword evidence="9" id="KW-1185">Reference proteome</keyword>
<dbReference type="SUPFAM" id="SSF54928">
    <property type="entry name" value="RNA-binding domain, RBD"/>
    <property type="match status" value="1"/>
</dbReference>
<dbReference type="InterPro" id="IPR039599">
    <property type="entry name" value="RBM48"/>
</dbReference>
<reference evidence="8" key="1">
    <citation type="submission" date="2022-03" db="EMBL/GenBank/DDBJ databases">
        <authorList>
            <person name="Martin H S."/>
        </authorList>
    </citation>
    <scope>NUCLEOTIDE SEQUENCE</scope>
</reference>
<dbReference type="PANTHER" id="PTHR20957:SF0">
    <property type="entry name" value="RNA-BINDING PROTEIN 48"/>
    <property type="match status" value="1"/>
</dbReference>
<dbReference type="Gene3D" id="3.30.70.330">
    <property type="match status" value="1"/>
</dbReference>
<keyword evidence="6" id="KW-0508">mRNA splicing</keyword>
<dbReference type="PANTHER" id="PTHR20957">
    <property type="entry name" value="RNA-BINDING PROTEIN 48"/>
    <property type="match status" value="1"/>
</dbReference>
<dbReference type="InterPro" id="IPR034264">
    <property type="entry name" value="RBM48_RRM"/>
</dbReference>
<evidence type="ECO:0000256" key="5">
    <source>
        <dbReference type="ARBA" id="ARBA00022884"/>
    </source>
</evidence>
<evidence type="ECO:0000256" key="6">
    <source>
        <dbReference type="ARBA" id="ARBA00023187"/>
    </source>
</evidence>
<keyword evidence="3" id="KW-0507">mRNA processing</keyword>
<comment type="function">
    <text evidence="7">As a component of the minor spliceosome, involved in the splicing of U12-type introns in pre-mRNAs.</text>
</comment>